<organism evidence="4 5">
    <name type="scientific">Echinococcus multilocularis</name>
    <name type="common">Fox tapeworm</name>
    <dbReference type="NCBI Taxonomy" id="6211"/>
    <lineage>
        <taxon>Eukaryota</taxon>
        <taxon>Metazoa</taxon>
        <taxon>Spiralia</taxon>
        <taxon>Lophotrochozoa</taxon>
        <taxon>Platyhelminthes</taxon>
        <taxon>Cestoda</taxon>
        <taxon>Eucestoda</taxon>
        <taxon>Cyclophyllidea</taxon>
        <taxon>Taeniidae</taxon>
        <taxon>Echinococcus</taxon>
    </lineage>
</organism>
<dbReference type="OMA" id="RFNDFKT"/>
<dbReference type="OrthoDB" id="10064318at2759"/>
<dbReference type="Pfam" id="PF00787">
    <property type="entry name" value="PX"/>
    <property type="match status" value="1"/>
</dbReference>
<proteinExistence type="predicted"/>
<evidence type="ECO:0000256" key="1">
    <source>
        <dbReference type="ARBA" id="ARBA00004287"/>
    </source>
</evidence>
<comment type="subcellular location">
    <subcellularLocation>
        <location evidence="1">Membrane</location>
        <topology evidence="1">Peripheral membrane protein</topology>
        <orientation evidence="1">Cytoplasmic side</orientation>
    </subcellularLocation>
</comment>
<dbReference type="PROSITE" id="PS50195">
    <property type="entry name" value="PX"/>
    <property type="match status" value="1"/>
</dbReference>
<accession>A0A068YD07</accession>
<dbReference type="PANTHER" id="PTHR46571">
    <property type="entry name" value="SORTING NEXIN-8"/>
    <property type="match status" value="1"/>
</dbReference>
<dbReference type="SMART" id="SM00312">
    <property type="entry name" value="PX"/>
    <property type="match status" value="1"/>
</dbReference>
<feature type="region of interest" description="Disordered" evidence="2">
    <location>
        <begin position="35"/>
        <end position="58"/>
    </location>
</feature>
<evidence type="ECO:0000313" key="5">
    <source>
        <dbReference type="Proteomes" id="UP000017246"/>
    </source>
</evidence>
<dbReference type="GO" id="GO:0034498">
    <property type="term" value="P:early endosome to Golgi transport"/>
    <property type="evidence" value="ECO:0007669"/>
    <property type="project" value="TreeGrafter"/>
</dbReference>
<dbReference type="InterPro" id="IPR001683">
    <property type="entry name" value="PX_dom"/>
</dbReference>
<feature type="domain" description="PX" evidence="3">
    <location>
        <begin position="164"/>
        <end position="300"/>
    </location>
</feature>
<gene>
    <name evidence="4" type="ORF">EmuJ_001037300</name>
</gene>
<keyword evidence="5" id="KW-1185">Reference proteome</keyword>
<evidence type="ECO:0000313" key="4">
    <source>
        <dbReference type="EMBL" id="CDS42658.1"/>
    </source>
</evidence>
<dbReference type="SUPFAM" id="SSF64268">
    <property type="entry name" value="PX domain"/>
    <property type="match status" value="1"/>
</dbReference>
<evidence type="ECO:0000256" key="2">
    <source>
        <dbReference type="SAM" id="MobiDB-lite"/>
    </source>
</evidence>
<reference evidence="4" key="2">
    <citation type="submission" date="2015-11" db="EMBL/GenBank/DDBJ databases">
        <authorList>
            <person name="Zhang Y."/>
            <person name="Guo Z."/>
        </authorList>
    </citation>
    <scope>NUCLEOTIDE SEQUENCE</scope>
</reference>
<dbReference type="AlphaFoldDB" id="A0A068YD07"/>
<dbReference type="GO" id="GO:0031901">
    <property type="term" value="C:early endosome membrane"/>
    <property type="evidence" value="ECO:0007669"/>
    <property type="project" value="TreeGrafter"/>
</dbReference>
<name>A0A068YD07_ECHMU</name>
<dbReference type="EMBL" id="LN902842">
    <property type="protein sequence ID" value="CDS42658.1"/>
    <property type="molecule type" value="Genomic_DNA"/>
</dbReference>
<dbReference type="CDD" id="cd06093">
    <property type="entry name" value="PX_domain"/>
    <property type="match status" value="1"/>
</dbReference>
<dbReference type="InterPro" id="IPR036871">
    <property type="entry name" value="PX_dom_sf"/>
</dbReference>
<dbReference type="GO" id="GO:0035091">
    <property type="term" value="F:phosphatidylinositol binding"/>
    <property type="evidence" value="ECO:0007669"/>
    <property type="project" value="InterPro"/>
</dbReference>
<dbReference type="GO" id="GO:0006886">
    <property type="term" value="P:intracellular protein transport"/>
    <property type="evidence" value="ECO:0007669"/>
    <property type="project" value="TreeGrafter"/>
</dbReference>
<evidence type="ECO:0000259" key="3">
    <source>
        <dbReference type="PROSITE" id="PS50195"/>
    </source>
</evidence>
<reference evidence="4" key="1">
    <citation type="journal article" date="2013" name="Nature">
        <title>The genomes of four tapeworm species reveal adaptations to parasitism.</title>
        <authorList>
            <person name="Tsai I.J."/>
            <person name="Zarowiecki M."/>
            <person name="Holroyd N."/>
            <person name="Garciarrubio A."/>
            <person name="Sanchez-Flores A."/>
            <person name="Brooks K.L."/>
            <person name="Tracey A."/>
            <person name="Bobes R.J."/>
            <person name="Fragoso G."/>
            <person name="Sciutto E."/>
            <person name="Aslett M."/>
            <person name="Beasley H."/>
            <person name="Bennett H.M."/>
            <person name="Cai J."/>
            <person name="Camicia F."/>
            <person name="Clark R."/>
            <person name="Cucher M."/>
            <person name="De Silva N."/>
            <person name="Day T.A."/>
            <person name="Deplazes P."/>
            <person name="Estrada K."/>
            <person name="Fernandez C."/>
            <person name="Holland P.W."/>
            <person name="Hou J."/>
            <person name="Hu S."/>
            <person name="Huckvale T."/>
            <person name="Hung S.S."/>
            <person name="Kamenetzky L."/>
            <person name="Keane J.A."/>
            <person name="Kiss F."/>
            <person name="Koziol U."/>
            <person name="Lambert O."/>
            <person name="Liu K."/>
            <person name="Luo X."/>
            <person name="Luo Y."/>
            <person name="Macchiaroli N."/>
            <person name="Nichol S."/>
            <person name="Paps J."/>
            <person name="Parkinson J."/>
            <person name="Pouchkina-Stantcheva N."/>
            <person name="Riddiford N."/>
            <person name="Rosenzvit M."/>
            <person name="Salinas G."/>
            <person name="Wasmuth J.D."/>
            <person name="Zamanian M."/>
            <person name="Zheng Y."/>
            <person name="Cai X."/>
            <person name="Soberon X."/>
            <person name="Olson P.D."/>
            <person name="Laclette J.P."/>
            <person name="Brehm K."/>
            <person name="Berriman M."/>
            <person name="Garciarrubio A."/>
            <person name="Bobes R.J."/>
            <person name="Fragoso G."/>
            <person name="Sanchez-Flores A."/>
            <person name="Estrada K."/>
            <person name="Cevallos M.A."/>
            <person name="Morett E."/>
            <person name="Gonzalez V."/>
            <person name="Portillo T."/>
            <person name="Ochoa-Leyva A."/>
            <person name="Jose M.V."/>
            <person name="Sciutto E."/>
            <person name="Landa A."/>
            <person name="Jimenez L."/>
            <person name="Valdes V."/>
            <person name="Carrero J.C."/>
            <person name="Larralde C."/>
            <person name="Morales-Montor J."/>
            <person name="Limon-Lason J."/>
            <person name="Soberon X."/>
            <person name="Laclette J.P."/>
        </authorList>
    </citation>
    <scope>NUCLEOTIDE SEQUENCE [LARGE SCALE GENOMIC DNA]</scope>
</reference>
<dbReference type="Gene3D" id="3.30.1520.10">
    <property type="entry name" value="Phox-like domain"/>
    <property type="match status" value="1"/>
</dbReference>
<dbReference type="GO" id="GO:0005829">
    <property type="term" value="C:cytosol"/>
    <property type="evidence" value="ECO:0007669"/>
    <property type="project" value="GOC"/>
</dbReference>
<dbReference type="InterPro" id="IPR028662">
    <property type="entry name" value="SNX8/Mvp1"/>
</dbReference>
<dbReference type="Proteomes" id="UP000017246">
    <property type="component" value="Unassembled WGS sequence"/>
</dbReference>
<dbReference type="PANTHER" id="PTHR46571:SF1">
    <property type="entry name" value="SORTING NEXIN-8"/>
    <property type="match status" value="1"/>
</dbReference>
<protein>
    <submittedName>
        <fullName evidence="4">Phox</fullName>
    </submittedName>
</protein>
<dbReference type="STRING" id="6211.A0A068YD07"/>
<sequence>MSAQYCNTSSGNVFTRIKSSLVQLNAIFSHLISGESPQDRSGGCASSAGPRSPLPSLITSNSVDVSGSPCRTISSIDDRERVIQLLEGLKVDFGLVYSQGGQHDRKSAQLLRKLRPLHIKGKTRFRKCNQHSRDPSSNGIEGGEEASLECIGTSWVWSAPQHAFEWDCSISGYKEIAKKGDAHVAFEIKTLMSSTLYDSRPQLSSQYQSPTLTGRIEDERQVTVYHRFNDFKTLFGILVAAYPYLFIPPLPPDRVAKLRDELSLYRRGHLESWLQYFAIHPILSRVKCIHEFLLQSESQWAAKVNAQKSLEKSISKLVKSPAYHSGPPENFNYMDKIETSSRQLEEAIGGIRELSSTERVLFSKDLPTTYAHYCMRLKKIHSLLNDSSEGSGVQSWVEIFSKIAQVFNERASSLNSKTEYFDEINAILEEFFNMVKQLRKFAATNMITKVEKRDSETTLKALSAEAEFHWVLKNQVGRLALELADFCESHAKLLEGDAVLCRRAVNILRTMPSPNI</sequence>